<evidence type="ECO:0000256" key="2">
    <source>
        <dbReference type="ARBA" id="ARBA00023125"/>
    </source>
</evidence>
<feature type="domain" description="HTH lacI-type" evidence="4">
    <location>
        <begin position="8"/>
        <end position="62"/>
    </location>
</feature>
<dbReference type="PANTHER" id="PTHR30146">
    <property type="entry name" value="LACI-RELATED TRANSCRIPTIONAL REPRESSOR"/>
    <property type="match status" value="1"/>
</dbReference>
<name>A0A7W9HF26_9PSEU</name>
<dbReference type="RefSeq" id="WP_184915727.1">
    <property type="nucleotide sequence ID" value="NZ_JACHMO010000001.1"/>
</dbReference>
<keyword evidence="3" id="KW-0804">Transcription</keyword>
<dbReference type="EMBL" id="JACHMO010000001">
    <property type="protein sequence ID" value="MBB5800776.1"/>
    <property type="molecule type" value="Genomic_DNA"/>
</dbReference>
<dbReference type="PROSITE" id="PS50932">
    <property type="entry name" value="HTH_LACI_2"/>
    <property type="match status" value="1"/>
</dbReference>
<reference evidence="5 6" key="1">
    <citation type="submission" date="2020-08" db="EMBL/GenBank/DDBJ databases">
        <title>Sequencing the genomes of 1000 actinobacteria strains.</title>
        <authorList>
            <person name="Klenk H.-P."/>
        </authorList>
    </citation>
    <scope>NUCLEOTIDE SEQUENCE [LARGE SCALE GENOMIC DNA]</scope>
    <source>
        <strain evidence="5 6">DSM 45486</strain>
    </source>
</reference>
<dbReference type="InterPro" id="IPR010982">
    <property type="entry name" value="Lambda_DNA-bd_dom_sf"/>
</dbReference>
<gene>
    <name evidence="5" type="ORF">F4560_000544</name>
</gene>
<evidence type="ECO:0000256" key="1">
    <source>
        <dbReference type="ARBA" id="ARBA00023015"/>
    </source>
</evidence>
<dbReference type="InterPro" id="IPR046335">
    <property type="entry name" value="LacI/GalR-like_sensor"/>
</dbReference>
<evidence type="ECO:0000313" key="6">
    <source>
        <dbReference type="Proteomes" id="UP000552097"/>
    </source>
</evidence>
<dbReference type="CDD" id="cd01392">
    <property type="entry name" value="HTH_LacI"/>
    <property type="match status" value="1"/>
</dbReference>
<evidence type="ECO:0000313" key="5">
    <source>
        <dbReference type="EMBL" id="MBB5800776.1"/>
    </source>
</evidence>
<dbReference type="Pfam" id="PF13377">
    <property type="entry name" value="Peripla_BP_3"/>
    <property type="match status" value="1"/>
</dbReference>
<dbReference type="PANTHER" id="PTHR30146:SF109">
    <property type="entry name" value="HTH-TYPE TRANSCRIPTIONAL REGULATOR GALS"/>
    <property type="match status" value="1"/>
</dbReference>
<protein>
    <submittedName>
        <fullName evidence="5">DNA-binding LacI/PurR family transcriptional regulator</fullName>
    </submittedName>
</protein>
<sequence length="338" mass="36548">MARPGGPVTIRQVALNAGVSRQTVSNVLNAPHRVDPVTRQRVRSAIEDLGYRPNRNARNLATRRAGLIGYCLPARDTPNPFMDRFLHLLTAEIERSGRHVLLFTGTGIEVYADLVAQRAVDAFVLVDTVDHDCRHRWLADRDVPFVSFGRTWDGRQPGPWVDLDGAGVCYRLVTLLCDLGRSRIAFVGRAGVTGQNLDRMRGWKAGCTALDLPSDRLALAVADTVEAGGAAMRVLLDTEVPPDAVIAVTDPLAVGVLREARRQGLRPGTDVAVTGFDDSPLASVVDGGLTSVRQPVERFARTVVDLLDSANGDRGVVLPGEIISRGSAPIRLTEQDVN</sequence>
<proteinExistence type="predicted"/>
<dbReference type="Pfam" id="PF00356">
    <property type="entry name" value="LacI"/>
    <property type="match status" value="1"/>
</dbReference>
<keyword evidence="1" id="KW-0805">Transcription regulation</keyword>
<dbReference type="GO" id="GO:0003700">
    <property type="term" value="F:DNA-binding transcription factor activity"/>
    <property type="evidence" value="ECO:0007669"/>
    <property type="project" value="TreeGrafter"/>
</dbReference>
<dbReference type="InterPro" id="IPR000843">
    <property type="entry name" value="HTH_LacI"/>
</dbReference>
<organism evidence="5 6">
    <name type="scientific">Saccharothrix ecbatanensis</name>
    <dbReference type="NCBI Taxonomy" id="1105145"/>
    <lineage>
        <taxon>Bacteria</taxon>
        <taxon>Bacillati</taxon>
        <taxon>Actinomycetota</taxon>
        <taxon>Actinomycetes</taxon>
        <taxon>Pseudonocardiales</taxon>
        <taxon>Pseudonocardiaceae</taxon>
        <taxon>Saccharothrix</taxon>
    </lineage>
</organism>
<accession>A0A7W9HF26</accession>
<keyword evidence="2 5" id="KW-0238">DNA-binding</keyword>
<dbReference type="SUPFAM" id="SSF47413">
    <property type="entry name" value="lambda repressor-like DNA-binding domains"/>
    <property type="match status" value="1"/>
</dbReference>
<dbReference type="SMART" id="SM00354">
    <property type="entry name" value="HTH_LACI"/>
    <property type="match status" value="1"/>
</dbReference>
<dbReference type="Proteomes" id="UP000552097">
    <property type="component" value="Unassembled WGS sequence"/>
</dbReference>
<dbReference type="GO" id="GO:0000976">
    <property type="term" value="F:transcription cis-regulatory region binding"/>
    <property type="evidence" value="ECO:0007669"/>
    <property type="project" value="TreeGrafter"/>
</dbReference>
<dbReference type="AlphaFoldDB" id="A0A7W9HF26"/>
<keyword evidence="6" id="KW-1185">Reference proteome</keyword>
<dbReference type="Gene3D" id="3.40.50.2300">
    <property type="match status" value="2"/>
</dbReference>
<dbReference type="SUPFAM" id="SSF53822">
    <property type="entry name" value="Periplasmic binding protein-like I"/>
    <property type="match status" value="1"/>
</dbReference>
<dbReference type="InterPro" id="IPR028082">
    <property type="entry name" value="Peripla_BP_I"/>
</dbReference>
<evidence type="ECO:0000259" key="4">
    <source>
        <dbReference type="PROSITE" id="PS50932"/>
    </source>
</evidence>
<comment type="caution">
    <text evidence="5">The sequence shown here is derived from an EMBL/GenBank/DDBJ whole genome shotgun (WGS) entry which is preliminary data.</text>
</comment>
<dbReference type="Gene3D" id="1.10.260.40">
    <property type="entry name" value="lambda repressor-like DNA-binding domains"/>
    <property type="match status" value="1"/>
</dbReference>
<evidence type="ECO:0000256" key="3">
    <source>
        <dbReference type="ARBA" id="ARBA00023163"/>
    </source>
</evidence>